<evidence type="ECO:0000256" key="2">
    <source>
        <dbReference type="SAM" id="Phobius"/>
    </source>
</evidence>
<accession>A0ABU5CAI1</accession>
<reference evidence="4 5" key="1">
    <citation type="submission" date="2023-10" db="EMBL/GenBank/DDBJ databases">
        <title>Virgibacillus halophilus 5B73C genome.</title>
        <authorList>
            <person name="Miliotis G."/>
            <person name="Sengupta P."/>
            <person name="Hameed A."/>
            <person name="Chuvochina M."/>
            <person name="Mcdonagh F."/>
            <person name="Simpson A.C."/>
            <person name="Singh N.K."/>
            <person name="Rekha P.D."/>
            <person name="Raman K."/>
            <person name="Hugenholtz P."/>
            <person name="Venkateswaran K."/>
        </authorList>
    </citation>
    <scope>NUCLEOTIDE SEQUENCE [LARGE SCALE GENOMIC DNA]</scope>
    <source>
        <strain evidence="4 5">5B73C</strain>
    </source>
</reference>
<comment type="subcellular location">
    <subcellularLocation>
        <location evidence="1">Membrane</location>
        <topology evidence="1">Multi-pass membrane protein</topology>
    </subcellularLocation>
</comment>
<gene>
    <name evidence="4" type="ORF">RWE15_17580</name>
</gene>
<organism evidence="4 5">
    <name type="scientific">Tigheibacillus halophilus</name>
    <dbReference type="NCBI Taxonomy" id="361280"/>
    <lineage>
        <taxon>Bacteria</taxon>
        <taxon>Bacillati</taxon>
        <taxon>Bacillota</taxon>
        <taxon>Bacilli</taxon>
        <taxon>Bacillales</taxon>
        <taxon>Bacillaceae</taxon>
        <taxon>Tigheibacillus</taxon>
    </lineage>
</organism>
<comment type="caution">
    <text evidence="4">The sequence shown here is derived from an EMBL/GenBank/DDBJ whole genome shotgun (WGS) entry which is preliminary data.</text>
</comment>
<proteinExistence type="inferred from homology"/>
<dbReference type="PROSITE" id="PS51257">
    <property type="entry name" value="PROKAR_LIPOPROTEIN"/>
    <property type="match status" value="1"/>
</dbReference>
<keyword evidence="1 2" id="KW-0812">Transmembrane</keyword>
<evidence type="ECO:0000313" key="5">
    <source>
        <dbReference type="Proteomes" id="UP001281447"/>
    </source>
</evidence>
<dbReference type="InterPro" id="IPR028055">
    <property type="entry name" value="YidC/Oxa/ALB_C"/>
</dbReference>
<evidence type="ECO:0000256" key="1">
    <source>
        <dbReference type="RuleBase" id="RU003945"/>
    </source>
</evidence>
<dbReference type="Pfam" id="PF02096">
    <property type="entry name" value="60KD_IMP"/>
    <property type="match status" value="1"/>
</dbReference>
<evidence type="ECO:0000259" key="3">
    <source>
        <dbReference type="Pfam" id="PF02096"/>
    </source>
</evidence>
<sequence>MENKSVFTFIKKYGLIVLLLALVLTGCSDLNKPIEENTTGFFNHYFIYNFSVLIKALADFMGGSYGLSIIIITLAIRLVLMPFMLKQTKSSLEMQDKMGIMKPELDAIQKKYKGKKRP</sequence>
<name>A0ABU5CAI1_9BACI</name>
<comment type="similarity">
    <text evidence="1">Belongs to the OXA1/ALB3/YidC family.</text>
</comment>
<feature type="domain" description="Membrane insertase YidC/Oxa/ALB C-terminal" evidence="3">
    <location>
        <begin position="65"/>
        <end position="116"/>
    </location>
</feature>
<keyword evidence="5" id="KW-1185">Reference proteome</keyword>
<dbReference type="EMBL" id="JAWDIP010000004">
    <property type="protein sequence ID" value="MDY0395861.1"/>
    <property type="molecule type" value="Genomic_DNA"/>
</dbReference>
<dbReference type="Proteomes" id="UP001281447">
    <property type="component" value="Unassembled WGS sequence"/>
</dbReference>
<keyword evidence="2" id="KW-0472">Membrane</keyword>
<evidence type="ECO:0000313" key="4">
    <source>
        <dbReference type="EMBL" id="MDY0395861.1"/>
    </source>
</evidence>
<feature type="transmembrane region" description="Helical" evidence="2">
    <location>
        <begin position="65"/>
        <end position="85"/>
    </location>
</feature>
<keyword evidence="2" id="KW-1133">Transmembrane helix</keyword>
<protein>
    <submittedName>
        <fullName evidence="4">YidC/Oxa1 family membrane protein insertase</fullName>
    </submittedName>
</protein>